<name>A0ABY7MCR7_9CHLR</name>
<dbReference type="RefSeq" id="WP_270057784.1">
    <property type="nucleotide sequence ID" value="NZ_CP115149.1"/>
</dbReference>
<keyword evidence="2" id="KW-1185">Reference proteome</keyword>
<evidence type="ECO:0000313" key="1">
    <source>
        <dbReference type="EMBL" id="WBL37271.1"/>
    </source>
</evidence>
<sequence length="337" mass="38712">MELHDIETDLLQPLCRDLESLLANSSARISSVTFEEVVAERAKEFAKARHLPFMYKDRPYAFPDIVIDNVGIEVKFTNQDTWRGVANSVLESSKVKDVREVYVIYGKAGGLVAVRWAKYKDVIVHVRTSHVPRFEIDMDLGDRAEGKNIWDRVGISYDEFSAMDPKAKMRIIRDYARMKARGHRVLWWLPDDDELDTALPAEVRLFQELEESEKRRLRAEVSILCPEVVSGGRNRRKYTRAAKLLVARYGVVAPQLRDLFSAGSVALRGDPTRGGNYVQRAMVDIEKELEEALLRLSDELILEFWGDSPSFKDRKRTWLAKVDRLAVGWVPSEVLFR</sequence>
<dbReference type="Proteomes" id="UP001212803">
    <property type="component" value="Chromosome"/>
</dbReference>
<dbReference type="EMBL" id="CP115149">
    <property type="protein sequence ID" value="WBL37271.1"/>
    <property type="molecule type" value="Genomic_DNA"/>
</dbReference>
<reference evidence="1 2" key="1">
    <citation type="journal article" date="2023" name="ISME J.">
        <title>Thermophilic Dehalococcoidia with unusual traits shed light on an unexpected past.</title>
        <authorList>
            <person name="Palmer M."/>
            <person name="Covington J.K."/>
            <person name="Zhou E.M."/>
            <person name="Thomas S.C."/>
            <person name="Habib N."/>
            <person name="Seymour C.O."/>
            <person name="Lai D."/>
            <person name="Johnston J."/>
            <person name="Hashimi A."/>
            <person name="Jiao J.Y."/>
            <person name="Muok A.R."/>
            <person name="Liu L."/>
            <person name="Xian W.D."/>
            <person name="Zhi X.Y."/>
            <person name="Li M.M."/>
            <person name="Silva L.P."/>
            <person name="Bowen B.P."/>
            <person name="Louie K."/>
            <person name="Briegel A."/>
            <person name="Pett-Ridge J."/>
            <person name="Weber P.K."/>
            <person name="Tocheva E.I."/>
            <person name="Woyke T."/>
            <person name="Northen T.R."/>
            <person name="Mayali X."/>
            <person name="Li W.J."/>
            <person name="Hedlund B.P."/>
        </authorList>
    </citation>
    <scope>NUCLEOTIDE SEQUENCE [LARGE SCALE GENOMIC DNA]</scope>
    <source>
        <strain evidence="1 2">YIM 72310</strain>
    </source>
</reference>
<accession>A0ABY7MCR7</accession>
<proteinExistence type="predicted"/>
<gene>
    <name evidence="1" type="ORF">O0235_06790</name>
</gene>
<protein>
    <recommendedName>
        <fullName evidence="3">Restriction endonuclease</fullName>
    </recommendedName>
</protein>
<evidence type="ECO:0008006" key="3">
    <source>
        <dbReference type="Google" id="ProtNLM"/>
    </source>
</evidence>
<evidence type="ECO:0000313" key="2">
    <source>
        <dbReference type="Proteomes" id="UP001212803"/>
    </source>
</evidence>
<organism evidence="1 2">
    <name type="scientific">Tepidiforma flava</name>
    <dbReference type="NCBI Taxonomy" id="3004094"/>
    <lineage>
        <taxon>Bacteria</taxon>
        <taxon>Bacillati</taxon>
        <taxon>Chloroflexota</taxon>
        <taxon>Tepidiformia</taxon>
        <taxon>Tepidiformales</taxon>
        <taxon>Tepidiformaceae</taxon>
        <taxon>Tepidiforma</taxon>
    </lineage>
</organism>